<dbReference type="SUPFAM" id="SSF53098">
    <property type="entry name" value="Ribonuclease H-like"/>
    <property type="match status" value="1"/>
</dbReference>
<keyword evidence="3" id="KW-1185">Reference proteome</keyword>
<dbReference type="PANTHER" id="PTHR47723:SF19">
    <property type="entry name" value="POLYNUCLEOTIDYL TRANSFERASE, RIBONUCLEASE H-LIKE SUPERFAMILY PROTEIN"/>
    <property type="match status" value="1"/>
</dbReference>
<reference evidence="2" key="2">
    <citation type="submission" date="2023-02" db="EMBL/GenBank/DDBJ databases">
        <authorList>
            <person name="Swenson N.G."/>
            <person name="Wegrzyn J.L."/>
            <person name="Mcevoy S.L."/>
        </authorList>
    </citation>
    <scope>NUCLEOTIDE SEQUENCE</scope>
    <source>
        <strain evidence="2">91603</strain>
        <tissue evidence="2">Leaf</tissue>
    </source>
</reference>
<proteinExistence type="predicted"/>
<dbReference type="Gene3D" id="3.30.420.10">
    <property type="entry name" value="Ribonuclease H-like superfamily/Ribonuclease H"/>
    <property type="match status" value="1"/>
</dbReference>
<dbReference type="InterPro" id="IPR002156">
    <property type="entry name" value="RNaseH_domain"/>
</dbReference>
<evidence type="ECO:0000313" key="2">
    <source>
        <dbReference type="EMBL" id="KAI9154008.1"/>
    </source>
</evidence>
<feature type="domain" description="RNase H type-1" evidence="1">
    <location>
        <begin position="11"/>
        <end position="96"/>
    </location>
</feature>
<dbReference type="CDD" id="cd06222">
    <property type="entry name" value="RNase_H_like"/>
    <property type="match status" value="1"/>
</dbReference>
<dbReference type="InterPro" id="IPR044730">
    <property type="entry name" value="RNase_H-like_dom_plant"/>
</dbReference>
<reference evidence="2" key="1">
    <citation type="journal article" date="2022" name="Plant J.">
        <title>Strategies of tolerance reflected in two North American maple genomes.</title>
        <authorList>
            <person name="McEvoy S.L."/>
            <person name="Sezen U.U."/>
            <person name="Trouern-Trend A."/>
            <person name="McMahon S.M."/>
            <person name="Schaberg P.G."/>
            <person name="Yang J."/>
            <person name="Wegrzyn J.L."/>
            <person name="Swenson N.G."/>
        </authorList>
    </citation>
    <scope>NUCLEOTIDE SEQUENCE</scope>
    <source>
        <strain evidence="2">91603</strain>
    </source>
</reference>
<evidence type="ECO:0000259" key="1">
    <source>
        <dbReference type="Pfam" id="PF13456"/>
    </source>
</evidence>
<organism evidence="2 3">
    <name type="scientific">Acer negundo</name>
    <name type="common">Box elder</name>
    <dbReference type="NCBI Taxonomy" id="4023"/>
    <lineage>
        <taxon>Eukaryota</taxon>
        <taxon>Viridiplantae</taxon>
        <taxon>Streptophyta</taxon>
        <taxon>Embryophyta</taxon>
        <taxon>Tracheophyta</taxon>
        <taxon>Spermatophyta</taxon>
        <taxon>Magnoliopsida</taxon>
        <taxon>eudicotyledons</taxon>
        <taxon>Gunneridae</taxon>
        <taxon>Pentapetalae</taxon>
        <taxon>rosids</taxon>
        <taxon>malvids</taxon>
        <taxon>Sapindales</taxon>
        <taxon>Sapindaceae</taxon>
        <taxon>Hippocastanoideae</taxon>
        <taxon>Acereae</taxon>
        <taxon>Acer</taxon>
    </lineage>
</organism>
<protein>
    <recommendedName>
        <fullName evidence="1">RNase H type-1 domain-containing protein</fullName>
    </recommendedName>
</protein>
<evidence type="ECO:0000313" key="3">
    <source>
        <dbReference type="Proteomes" id="UP001064489"/>
    </source>
</evidence>
<dbReference type="Pfam" id="PF13456">
    <property type="entry name" value="RVT_3"/>
    <property type="match status" value="1"/>
</dbReference>
<comment type="caution">
    <text evidence="2">The sequence shown here is derived from an EMBL/GenBank/DDBJ whole genome shotgun (WGS) entry which is preliminary data.</text>
</comment>
<dbReference type="InterPro" id="IPR053151">
    <property type="entry name" value="RNase_H-like"/>
</dbReference>
<gene>
    <name evidence="2" type="ORF">LWI28_019695</name>
</gene>
<accession>A0AAD5NF87</accession>
<dbReference type="GO" id="GO:0003676">
    <property type="term" value="F:nucleic acid binding"/>
    <property type="evidence" value="ECO:0007669"/>
    <property type="project" value="InterPro"/>
</dbReference>
<dbReference type="InterPro" id="IPR036397">
    <property type="entry name" value="RNaseH_sf"/>
</dbReference>
<dbReference type="EMBL" id="JAJSOW010000108">
    <property type="protein sequence ID" value="KAI9154008.1"/>
    <property type="molecule type" value="Genomic_DNA"/>
</dbReference>
<sequence>MFFSSVSCCDLFKAEISAILKACMLVASPNCPTGFHVIIESDSKSVVAWVNNVVGIGNVKNMDAILDIREIIKRVGFIKVQFVPRSDNTTADVLAKLRSLSCLVQEVWDS</sequence>
<dbReference type="AlphaFoldDB" id="A0AAD5NF87"/>
<dbReference type="Proteomes" id="UP001064489">
    <property type="component" value="Chromosome 11"/>
</dbReference>
<dbReference type="PANTHER" id="PTHR47723">
    <property type="entry name" value="OS05G0353850 PROTEIN"/>
    <property type="match status" value="1"/>
</dbReference>
<dbReference type="GO" id="GO:0004523">
    <property type="term" value="F:RNA-DNA hybrid ribonuclease activity"/>
    <property type="evidence" value="ECO:0007669"/>
    <property type="project" value="InterPro"/>
</dbReference>
<name>A0AAD5NF87_ACENE</name>
<dbReference type="InterPro" id="IPR012337">
    <property type="entry name" value="RNaseH-like_sf"/>
</dbReference>